<organism evidence="6">
    <name type="scientific">mine drainage metagenome</name>
    <dbReference type="NCBI Taxonomy" id="410659"/>
    <lineage>
        <taxon>unclassified sequences</taxon>
        <taxon>metagenomes</taxon>
        <taxon>ecological metagenomes</taxon>
    </lineage>
</organism>
<protein>
    <recommendedName>
        <fullName evidence="5">Iron-binding zinc finger CDGSH type domain-containing protein</fullName>
    </recommendedName>
</protein>
<dbReference type="InterPro" id="IPR018967">
    <property type="entry name" value="FeS-contain_CDGSH-typ"/>
</dbReference>
<keyword evidence="2" id="KW-0479">Metal-binding</keyword>
<comment type="caution">
    <text evidence="6">The sequence shown here is derived from an EMBL/GenBank/DDBJ whole genome shotgun (WGS) entry which is preliminary data.</text>
</comment>
<dbReference type="InterPro" id="IPR042216">
    <property type="entry name" value="MitoNEET_CISD"/>
</dbReference>
<dbReference type="SMART" id="SM00704">
    <property type="entry name" value="ZnF_CDGSH"/>
    <property type="match status" value="2"/>
</dbReference>
<proteinExistence type="predicted"/>
<evidence type="ECO:0000256" key="1">
    <source>
        <dbReference type="ARBA" id="ARBA00022714"/>
    </source>
</evidence>
<dbReference type="AlphaFoldDB" id="E6PXE4"/>
<evidence type="ECO:0000256" key="4">
    <source>
        <dbReference type="ARBA" id="ARBA00023014"/>
    </source>
</evidence>
<dbReference type="PANTHER" id="PTHR46491:SF3">
    <property type="entry name" value="CDGSH IRON-SULFUR DOMAIN-CONTAINING PROTEIN 3, MITOCHONDRIAL"/>
    <property type="match status" value="1"/>
</dbReference>
<accession>E6PXE4</accession>
<dbReference type="GO" id="GO:0046872">
    <property type="term" value="F:metal ion binding"/>
    <property type="evidence" value="ECO:0007669"/>
    <property type="project" value="UniProtKB-KW"/>
</dbReference>
<dbReference type="EMBL" id="CABN01000033">
    <property type="protein sequence ID" value="CBH99603.1"/>
    <property type="molecule type" value="Genomic_DNA"/>
</dbReference>
<dbReference type="GO" id="GO:0051537">
    <property type="term" value="F:2 iron, 2 sulfur cluster binding"/>
    <property type="evidence" value="ECO:0007669"/>
    <property type="project" value="UniProtKB-KW"/>
</dbReference>
<feature type="domain" description="Iron-binding zinc finger CDGSH type" evidence="5">
    <location>
        <begin position="100"/>
        <end position="143"/>
    </location>
</feature>
<evidence type="ECO:0000259" key="5">
    <source>
        <dbReference type="SMART" id="SM00704"/>
    </source>
</evidence>
<dbReference type="PANTHER" id="PTHR46491">
    <property type="entry name" value="CDGSH IRON SULFUR DOMAIN PROTEIN HOMOLOG"/>
    <property type="match status" value="1"/>
</dbReference>
<sequence>MSETHEVMLSSNVGFTAPNGPFITTGELEIETLDGQKLSQPKASFCRCGASAKKPFCDGTHRTSGFVDAGEAVPPAEIAAPAPAAPLAVTMVPNGPLIANGPLTVQNAQKQTLANNTTTAICRCGASANKPYCDGSHNAAGFQG</sequence>
<keyword evidence="4" id="KW-0411">Iron-sulfur</keyword>
<evidence type="ECO:0000313" key="6">
    <source>
        <dbReference type="EMBL" id="CBH99603.1"/>
    </source>
</evidence>
<dbReference type="Pfam" id="PF09360">
    <property type="entry name" value="zf-CDGSH"/>
    <property type="match status" value="2"/>
</dbReference>
<reference evidence="6" key="1">
    <citation type="submission" date="2009-10" db="EMBL/GenBank/DDBJ databases">
        <title>Diversity of trophic interactions inside an arsenic-rich microbial ecosystem.</title>
        <authorList>
            <person name="Bertin P.N."/>
            <person name="Heinrich-Salmeron A."/>
            <person name="Pelletier E."/>
            <person name="Goulhen-Chollet F."/>
            <person name="Arsene-Ploetze F."/>
            <person name="Gallien S."/>
            <person name="Calteau A."/>
            <person name="Vallenet D."/>
            <person name="Casiot C."/>
            <person name="Chane-Woon-Ming B."/>
            <person name="Giloteaux L."/>
            <person name="Barakat M."/>
            <person name="Bonnefoy V."/>
            <person name="Bruneel O."/>
            <person name="Chandler M."/>
            <person name="Cleiss J."/>
            <person name="Duran R."/>
            <person name="Elbaz-Poulichet F."/>
            <person name="Fonknechten N."/>
            <person name="Lauga B."/>
            <person name="Mornico D."/>
            <person name="Ortet P."/>
            <person name="Schaeffer C."/>
            <person name="Siguier P."/>
            <person name="Alexander Thil Smith A."/>
            <person name="Van Dorsselaer A."/>
            <person name="Weissenbach J."/>
            <person name="Medigue C."/>
            <person name="Le Paslier D."/>
        </authorList>
    </citation>
    <scope>NUCLEOTIDE SEQUENCE</scope>
</reference>
<keyword evidence="1" id="KW-0001">2Fe-2S</keyword>
<name>E6PXE4_9ZZZZ</name>
<feature type="domain" description="Iron-binding zinc finger CDGSH type" evidence="5">
    <location>
        <begin position="19"/>
        <end position="67"/>
    </location>
</feature>
<gene>
    <name evidence="6" type="ORF">CARN3_0541</name>
</gene>
<dbReference type="Gene3D" id="3.40.5.90">
    <property type="entry name" value="CDGSH iron-sulfur domain, mitoNEET-type"/>
    <property type="match status" value="2"/>
</dbReference>
<dbReference type="GO" id="GO:0005737">
    <property type="term" value="C:cytoplasm"/>
    <property type="evidence" value="ECO:0007669"/>
    <property type="project" value="UniProtKB-ARBA"/>
</dbReference>
<dbReference type="InterPro" id="IPR052950">
    <property type="entry name" value="CISD"/>
</dbReference>
<evidence type="ECO:0000256" key="2">
    <source>
        <dbReference type="ARBA" id="ARBA00022723"/>
    </source>
</evidence>
<keyword evidence="3" id="KW-0408">Iron</keyword>
<evidence type="ECO:0000256" key="3">
    <source>
        <dbReference type="ARBA" id="ARBA00023004"/>
    </source>
</evidence>